<feature type="region of interest" description="Disordered" evidence="2">
    <location>
        <begin position="1467"/>
        <end position="1533"/>
    </location>
</feature>
<evidence type="ECO:0000256" key="1">
    <source>
        <dbReference type="SAM" id="Coils"/>
    </source>
</evidence>
<protein>
    <recommendedName>
        <fullName evidence="6">OTU domain-containing protein</fullName>
    </recommendedName>
</protein>
<proteinExistence type="predicted"/>
<evidence type="ECO:0000259" key="3">
    <source>
        <dbReference type="PROSITE" id="PS50030"/>
    </source>
</evidence>
<feature type="domain" description="OTU" evidence="4">
    <location>
        <begin position="33"/>
        <end position="238"/>
    </location>
</feature>
<evidence type="ECO:0000259" key="4">
    <source>
        <dbReference type="PROSITE" id="PS50802"/>
    </source>
</evidence>
<dbReference type="PROSITE" id="PS50802">
    <property type="entry name" value="OTU"/>
    <property type="match status" value="1"/>
</dbReference>
<reference evidence="5" key="1">
    <citation type="journal article" date="2020" name="Nature">
        <title>Giant virus diversity and host interactions through global metagenomics.</title>
        <authorList>
            <person name="Schulz F."/>
            <person name="Roux S."/>
            <person name="Paez-Espino D."/>
            <person name="Jungbluth S."/>
            <person name="Walsh D.A."/>
            <person name="Denef V.J."/>
            <person name="McMahon K.D."/>
            <person name="Konstantinidis K.T."/>
            <person name="Eloe-Fadrosh E.A."/>
            <person name="Kyrpides N.C."/>
            <person name="Woyke T."/>
        </authorList>
    </citation>
    <scope>NUCLEOTIDE SEQUENCE</scope>
    <source>
        <strain evidence="5">GVMAG-M-3300023179-86</strain>
    </source>
</reference>
<feature type="region of interest" description="Disordered" evidence="2">
    <location>
        <begin position="1687"/>
        <end position="1712"/>
    </location>
</feature>
<feature type="compositionally biased region" description="Basic and acidic residues" evidence="2">
    <location>
        <begin position="1503"/>
        <end position="1525"/>
    </location>
</feature>
<dbReference type="PROSITE" id="PS50030">
    <property type="entry name" value="UBA"/>
    <property type="match status" value="1"/>
</dbReference>
<evidence type="ECO:0000256" key="2">
    <source>
        <dbReference type="SAM" id="MobiDB-lite"/>
    </source>
</evidence>
<dbReference type="InterPro" id="IPR003323">
    <property type="entry name" value="OTU_dom"/>
</dbReference>
<sequence>MNQQKIDIVDTNNPRHQNINSPLAPYDYIAVTNDLQDVRGEGNCFYHAVVLGLRSLGYPNMTSTQLRKIISKKLKELLHYNEGNKTTDLNVMFNEAFNIYDYIKSSDPNDIFLKKIEENENVDLRKDVNEYLIKYINQLDTDTAWGYPIDLFTWAFYKTFPNICIETYSNPLGSNNVLSMAGLGNCQDVYYDEVDIYRNPHGEVNDIIKNVRKNIIRIYNAGAVENGKGCHFQSLPTTKNTDDKGNYITFTDEEIEKIKYNAMTQQEKNDYNLQKTPEIFTNKEEKELEEEKINNLINTTGKSRESVIRVLNDSNGNPDVAFNRLISSSNEPSIKPTPGVASGVALPIVASSPVVTSPSGIASPPVVVSTSGTPPSGVVVPVVPLSSGVLTSGVPPSGHGSPNLELDVTTRIKDNSVTTVKDIYPEPKPGAELGPTPENKPGPEPKKTMLKEVLKPEDLKYSIDKTPVTVPNSLVIYLTTNVPGFQKIKFIPNMIDPSINKYVSTVFFDPIVPLNREVIKKTPKQLLKTQFFDKGLFFTLKNRTLTKNTDFWSTLSNSPIKNPYSLLKKNNDPIEKQLENSTNNGIIDNNIRQTIHTLFPEDSVIYLNNKPYTIYSSNWTSGDWKIDTNNNLPDFLSTGQYYGPYSSYQGGPASQSALNTHPLERFRQPTIYITNSSSNNQSSPLQIQNAEKQLNSIPRKLISGPTYNEKEFSNISTLHPKEWRLLPSGNKPLEITYPVNEKIVKYIKRNRYNPNLPVNILEQANQIEDNSGKNKNQLLIENDMGKKVSGLIEDNPSKKVSGLIEDNPSKKVSGLIEDNPSKKVSGLIQDNTERIEDEGSIIPVNPYYKKLLEYKKEKTDKTSIQIGGSLESEIRNFFNNSTIFYNKINLFYRNMNKEHKHLFEYIEKDNQIVDHGELPKNLRINDYRCNNKTNELKNIIVQRAVSENSFFDCISAGIQNYNAENGENKITCYKKSGIEDRIDTLDSDGIKRAVYLYFLDHPDKYVEYINNNNIRKICDKMNELFNQLINKPGPENTGIMIIPNDQLSYNKIIQEIYTNLSIKKEIFGIKIPTIDEYNEYDELMQQTPFEVIEIVDGDKSKQFMKYIQDNDFLVDDEIFVIIQKKYGIKVIIIEKNTSSNSYHIKNKDIILNTGDDQNYPVWNKYMFLLLDGNGHYDLLNFITRKSYWCYIKHGIKMTPTTIFSKKEQNYIWNVPPIYIIYLMFVSCFLPKLSVQSNITEFIQRIDLFKDDYIIFCNVYEKIKNDKGNEEQLGKEISNIEKQENIMRIQIKQLNEKLIKIEKEYDQEYNNYFMNIQNKYLNEIIKENPSNEKSITKEFRIIANSGDIHKNNDFFNKYLKNIYAEDYFINEIDKFPDYIAELDKSRDENKYENIHDIPSEIDKLKMKLDYINDEKSKLIYQKDSIHFTDKTFINTYNLLNNTNIDDPNVINNMINDIKNRIKSENIEKKKADEEPESGHHDGDGIGEGVGERPVDDINDGTYSYEKKSIIKKEKTIPEKDKMKEAPPPDGPPPPLDELDIIDEALKNKIIGSWKEVNYDRDPSKKYWWNEITNETTSIGAKQPTGLTATTPNPGFMSYDNPLKENSKTSFIVFVNLVLYPGTSIPESERRRLACYVNYEEIRRSYAELWDYEYIPIPMNDDKYYNLKNTKSKEIKNSLITQKNNTRRVTFDNKPPQQIQGGKNKTKRNKNRMK</sequence>
<feature type="coiled-coil region" evidence="1">
    <location>
        <begin position="1276"/>
        <end position="1310"/>
    </location>
</feature>
<dbReference type="InterPro" id="IPR009060">
    <property type="entry name" value="UBA-like_sf"/>
</dbReference>
<organism evidence="5">
    <name type="scientific">viral metagenome</name>
    <dbReference type="NCBI Taxonomy" id="1070528"/>
    <lineage>
        <taxon>unclassified sequences</taxon>
        <taxon>metagenomes</taxon>
        <taxon>organismal metagenomes</taxon>
    </lineage>
</organism>
<name>A0A6C0HAI0_9ZZZZ</name>
<accession>A0A6C0HAI0</accession>
<keyword evidence="1" id="KW-0175">Coiled coil</keyword>
<evidence type="ECO:0008006" key="6">
    <source>
        <dbReference type="Google" id="ProtNLM"/>
    </source>
</evidence>
<dbReference type="EMBL" id="MN739917">
    <property type="protein sequence ID" value="QHT77380.1"/>
    <property type="molecule type" value="Genomic_DNA"/>
</dbReference>
<evidence type="ECO:0000313" key="5">
    <source>
        <dbReference type="EMBL" id="QHT77380.1"/>
    </source>
</evidence>
<feature type="domain" description="UBA" evidence="3">
    <location>
        <begin position="287"/>
        <end position="328"/>
    </location>
</feature>
<dbReference type="SUPFAM" id="SSF46934">
    <property type="entry name" value="UBA-like"/>
    <property type="match status" value="1"/>
</dbReference>
<feature type="compositionally biased region" description="Basic residues" evidence="2">
    <location>
        <begin position="1702"/>
        <end position="1712"/>
    </location>
</feature>
<feature type="region of interest" description="Disordered" evidence="2">
    <location>
        <begin position="421"/>
        <end position="446"/>
    </location>
</feature>
<feature type="compositionally biased region" description="Basic and acidic residues" evidence="2">
    <location>
        <begin position="1467"/>
        <end position="1494"/>
    </location>
</feature>
<dbReference type="InterPro" id="IPR015940">
    <property type="entry name" value="UBA"/>
</dbReference>